<keyword evidence="5" id="KW-0560">Oxidoreductase</keyword>
<dbReference type="InterPro" id="IPR016166">
    <property type="entry name" value="FAD-bd_PCMH"/>
</dbReference>
<proteinExistence type="inferred from homology"/>
<dbReference type="EMBL" id="JAIFTL010000105">
    <property type="protein sequence ID" value="KAG9323345.1"/>
    <property type="molecule type" value="Genomic_DNA"/>
</dbReference>
<sequence length="566" mass="63596">MFNAITIALMMVLFKGAVYERGSEGFDCRAYQYATTSYKDTGSMDPAYIVYAQSDNDVISAIKLARNHSIAIAIRTGGHQYCGASSTSGNNIQLDLSKTYPTVEWEDPEDNDYTVVTFGVSTSLGLLNSQLKEHGRFVPTGQCSYVNLGGHCQTGGYGASARSFGLLSDHIQKLRIITADQDEPKFRWIHRDSESEEEQELFYSVVGGSPGNFGVISHVTLQVHRDEDHALSRGVRGRIPYDRGVLKQLLDLVLEMGDEDDFPADYDVVITMTSERPAQYADKPEDAKIVIWAQWANLEGAGQAYDPTFFQRLIGIASSGGNTSMTPHETVLLQDEPMIMSELTNHWIIPIVREFQLPYIKNVKLSDLSSSELRANHYTDWVTQRVDMIEANTQATECYLVHQFSYGGGRHSRFARNGDDGQTSFSWRDSSFLFVLDVFYNGEKPKVREFAKQYQKETELEALGEEGRFSKQDRRLLWGSQDRNLHAARQYYFDEAPTKYERLAANKARFDPRDVFTPNAFSVQAPRKEGAMAAGVKKAVTRLWQAIIDAPEKRSGDRGGEATTEL</sequence>
<feature type="chain" id="PRO_5040196242" description="FAD-binding PCMH-type domain-containing protein" evidence="6">
    <location>
        <begin position="26"/>
        <end position="566"/>
    </location>
</feature>
<evidence type="ECO:0000313" key="8">
    <source>
        <dbReference type="EMBL" id="KAG9323345.1"/>
    </source>
</evidence>
<dbReference type="Pfam" id="PF01565">
    <property type="entry name" value="FAD_binding_4"/>
    <property type="match status" value="1"/>
</dbReference>
<keyword evidence="4" id="KW-0274">FAD</keyword>
<evidence type="ECO:0000256" key="5">
    <source>
        <dbReference type="ARBA" id="ARBA00023002"/>
    </source>
</evidence>
<dbReference type="InterPro" id="IPR036318">
    <property type="entry name" value="FAD-bd_PCMH-like_sf"/>
</dbReference>
<dbReference type="GO" id="GO:0071949">
    <property type="term" value="F:FAD binding"/>
    <property type="evidence" value="ECO:0007669"/>
    <property type="project" value="InterPro"/>
</dbReference>
<evidence type="ECO:0000313" key="9">
    <source>
        <dbReference type="Proteomes" id="UP000717515"/>
    </source>
</evidence>
<accession>A0A9P8A4P1</accession>
<feature type="domain" description="FAD-binding PCMH-type" evidence="7">
    <location>
        <begin position="41"/>
        <end position="226"/>
    </location>
</feature>
<protein>
    <recommendedName>
        <fullName evidence="7">FAD-binding PCMH-type domain-containing protein</fullName>
    </recommendedName>
</protein>
<dbReference type="PROSITE" id="PS51387">
    <property type="entry name" value="FAD_PCMH"/>
    <property type="match status" value="1"/>
</dbReference>
<evidence type="ECO:0000256" key="2">
    <source>
        <dbReference type="ARBA" id="ARBA00005466"/>
    </source>
</evidence>
<dbReference type="SUPFAM" id="SSF56176">
    <property type="entry name" value="FAD-binding/transporter-associated domain-like"/>
    <property type="match status" value="1"/>
</dbReference>
<dbReference type="InterPro" id="IPR050416">
    <property type="entry name" value="FAD-linked_Oxidoreductase"/>
</dbReference>
<comment type="caution">
    <text evidence="8">The sequence shown here is derived from an EMBL/GenBank/DDBJ whole genome shotgun (WGS) entry which is preliminary data.</text>
</comment>
<dbReference type="Gene3D" id="3.40.462.20">
    <property type="match status" value="1"/>
</dbReference>
<dbReference type="AlphaFoldDB" id="A0A9P8A4P1"/>
<dbReference type="InterPro" id="IPR016169">
    <property type="entry name" value="FAD-bd_PCMH_sub2"/>
</dbReference>
<comment type="similarity">
    <text evidence="2">Belongs to the oxygen-dependent FAD-linked oxidoreductase family.</text>
</comment>
<comment type="cofactor">
    <cofactor evidence="1">
        <name>FAD</name>
        <dbReference type="ChEBI" id="CHEBI:57692"/>
    </cofactor>
</comment>
<keyword evidence="3" id="KW-0285">Flavoprotein</keyword>
<reference evidence="8" key="1">
    <citation type="submission" date="2021-07" db="EMBL/GenBank/DDBJ databases">
        <title>Draft genome of Mortierella alpina, strain LL118, isolated from an aspen leaf litter sample.</title>
        <authorList>
            <person name="Yang S."/>
            <person name="Vinatzer B.A."/>
        </authorList>
    </citation>
    <scope>NUCLEOTIDE SEQUENCE</scope>
    <source>
        <strain evidence="8">LL118</strain>
    </source>
</reference>
<name>A0A9P8A4P1_MORAP</name>
<evidence type="ECO:0000256" key="6">
    <source>
        <dbReference type="SAM" id="SignalP"/>
    </source>
</evidence>
<evidence type="ECO:0000259" key="7">
    <source>
        <dbReference type="PROSITE" id="PS51387"/>
    </source>
</evidence>
<keyword evidence="6" id="KW-0732">Signal</keyword>
<evidence type="ECO:0000256" key="1">
    <source>
        <dbReference type="ARBA" id="ARBA00001974"/>
    </source>
</evidence>
<organism evidence="8 9">
    <name type="scientific">Mortierella alpina</name>
    <name type="common">Oleaginous fungus</name>
    <name type="synonym">Mortierella renispora</name>
    <dbReference type="NCBI Taxonomy" id="64518"/>
    <lineage>
        <taxon>Eukaryota</taxon>
        <taxon>Fungi</taxon>
        <taxon>Fungi incertae sedis</taxon>
        <taxon>Mucoromycota</taxon>
        <taxon>Mortierellomycotina</taxon>
        <taxon>Mortierellomycetes</taxon>
        <taxon>Mortierellales</taxon>
        <taxon>Mortierellaceae</taxon>
        <taxon>Mortierella</taxon>
    </lineage>
</organism>
<dbReference type="Proteomes" id="UP000717515">
    <property type="component" value="Unassembled WGS sequence"/>
</dbReference>
<evidence type="ECO:0000256" key="4">
    <source>
        <dbReference type="ARBA" id="ARBA00022827"/>
    </source>
</evidence>
<dbReference type="PANTHER" id="PTHR42973:SF39">
    <property type="entry name" value="FAD-BINDING PCMH-TYPE DOMAIN-CONTAINING PROTEIN"/>
    <property type="match status" value="1"/>
</dbReference>
<dbReference type="PANTHER" id="PTHR42973">
    <property type="entry name" value="BINDING OXIDOREDUCTASE, PUTATIVE (AFU_ORTHOLOGUE AFUA_1G17690)-RELATED"/>
    <property type="match status" value="1"/>
</dbReference>
<dbReference type="InterPro" id="IPR006094">
    <property type="entry name" value="Oxid_FAD_bind_N"/>
</dbReference>
<dbReference type="Gene3D" id="3.30.465.10">
    <property type="match status" value="1"/>
</dbReference>
<evidence type="ECO:0000256" key="3">
    <source>
        <dbReference type="ARBA" id="ARBA00022630"/>
    </source>
</evidence>
<dbReference type="GO" id="GO:0016491">
    <property type="term" value="F:oxidoreductase activity"/>
    <property type="evidence" value="ECO:0007669"/>
    <property type="project" value="UniProtKB-KW"/>
</dbReference>
<gene>
    <name evidence="8" type="ORF">KVV02_000927</name>
</gene>
<feature type="signal peptide" evidence="6">
    <location>
        <begin position="1"/>
        <end position="25"/>
    </location>
</feature>